<dbReference type="AlphaFoldDB" id="A0A2P6SCP8"/>
<accession>A0A2P6SCP8</accession>
<dbReference type="OrthoDB" id="787154at2759"/>
<comment type="caution">
    <text evidence="2">The sequence shown here is derived from an EMBL/GenBank/DDBJ whole genome shotgun (WGS) entry which is preliminary data.</text>
</comment>
<reference evidence="2 3" key="1">
    <citation type="journal article" date="2018" name="Nat. Genet.">
        <title>The Rosa genome provides new insights in the design of modern roses.</title>
        <authorList>
            <person name="Bendahmane M."/>
        </authorList>
    </citation>
    <scope>NUCLEOTIDE SEQUENCE [LARGE SCALE GENOMIC DNA]</scope>
    <source>
        <strain evidence="3">cv. Old Blush</strain>
    </source>
</reference>
<dbReference type="InterPro" id="IPR058941">
    <property type="entry name" value="HTH_AT3G52170-like"/>
</dbReference>
<dbReference type="Proteomes" id="UP000238479">
    <property type="component" value="Chromosome 1"/>
</dbReference>
<protein>
    <recommendedName>
        <fullName evidence="1">AT3G52170-like helix-turn-helix domain-containing protein</fullName>
    </recommendedName>
</protein>
<name>A0A2P6SCP8_ROSCH</name>
<dbReference type="Pfam" id="PF25896">
    <property type="entry name" value="HTH_AT3G52170"/>
    <property type="match status" value="1"/>
</dbReference>
<sequence>MHAIKGGWVGQTFALAKNNESEGRKSRIRRSKEERKEMVEAFIKKYQILHNGSFPSLNLTHKEVGGSFYTVREIVRDVIQENRVLGPAKFVAEDQTIDQFLERNPLGSIAAEPQNALSEASNDSQFANNQNQGTVQEMVLASDGHSFTLEHQILDHGRAINGTAAEVNSKEVESKELQVTVPVETEKKVAEESVVSDGNCICHEYQMFDNGGQVDQEDKQTEELTCAEHRTSVPLEVEKNVEEVLAISRSKVTSIEADVIVETFPLTPVTRTTESLDGKVELGNFGISTEDKGTKGMGLATGVDSTLLDTVYSVNSLVDDKVVVKSPLVGNKSSSVNEEALEIVRDPSLETSNRSTLEGNIIHEKGSTDLKVKAPGNDVPISESFEQIEGTAGAKIMKAPDTKNLNGTSVCDGLSQTKEVLVIEDEVGVHSSAGLQKGSNTLDRISLESWQKASRNSTNREGKSLWAVFKEYIDAIVKFWSNEL</sequence>
<dbReference type="InterPro" id="IPR058942">
    <property type="entry name" value="AT3G52170-like"/>
</dbReference>
<dbReference type="STRING" id="74649.A0A2P6SCP8"/>
<evidence type="ECO:0000313" key="2">
    <source>
        <dbReference type="EMBL" id="PRQ56446.1"/>
    </source>
</evidence>
<dbReference type="OMA" id="FALATCN"/>
<evidence type="ECO:0000259" key="1">
    <source>
        <dbReference type="Pfam" id="PF25896"/>
    </source>
</evidence>
<keyword evidence="3" id="KW-1185">Reference proteome</keyword>
<dbReference type="Gramene" id="PRQ56446">
    <property type="protein sequence ID" value="PRQ56446"/>
    <property type="gene ID" value="RchiOBHm_Chr1g0336511"/>
</dbReference>
<feature type="domain" description="AT3G52170-like helix-turn-helix" evidence="1">
    <location>
        <begin position="31"/>
        <end position="79"/>
    </location>
</feature>
<proteinExistence type="predicted"/>
<organism evidence="2 3">
    <name type="scientific">Rosa chinensis</name>
    <name type="common">China rose</name>
    <dbReference type="NCBI Taxonomy" id="74649"/>
    <lineage>
        <taxon>Eukaryota</taxon>
        <taxon>Viridiplantae</taxon>
        <taxon>Streptophyta</taxon>
        <taxon>Embryophyta</taxon>
        <taxon>Tracheophyta</taxon>
        <taxon>Spermatophyta</taxon>
        <taxon>Magnoliopsida</taxon>
        <taxon>eudicotyledons</taxon>
        <taxon>Gunneridae</taxon>
        <taxon>Pentapetalae</taxon>
        <taxon>rosids</taxon>
        <taxon>fabids</taxon>
        <taxon>Rosales</taxon>
        <taxon>Rosaceae</taxon>
        <taxon>Rosoideae</taxon>
        <taxon>Rosoideae incertae sedis</taxon>
        <taxon>Rosa</taxon>
    </lineage>
</organism>
<gene>
    <name evidence="2" type="ORF">RchiOBHm_Chr1g0336511</name>
</gene>
<evidence type="ECO:0000313" key="3">
    <source>
        <dbReference type="Proteomes" id="UP000238479"/>
    </source>
</evidence>
<dbReference type="PANTHER" id="PTHR34568">
    <property type="entry name" value="RRM DOMAIN-CONTAINING PROTEIN"/>
    <property type="match status" value="1"/>
</dbReference>
<dbReference type="EMBL" id="PDCK01000039">
    <property type="protein sequence ID" value="PRQ56446.1"/>
    <property type="molecule type" value="Genomic_DNA"/>
</dbReference>
<dbReference type="PANTHER" id="PTHR34568:SF1">
    <property type="entry name" value="DNA BINDING PROTEIN"/>
    <property type="match status" value="1"/>
</dbReference>